<dbReference type="EMBL" id="JASDAP010000020">
    <property type="protein sequence ID" value="KAK1885809.1"/>
    <property type="molecule type" value="Genomic_DNA"/>
</dbReference>
<accession>A0AAD9BPW5</accession>
<comment type="caution">
    <text evidence="1">The sequence shown here is derived from an EMBL/GenBank/DDBJ whole genome shotgun (WGS) entry which is preliminary data.</text>
</comment>
<evidence type="ECO:0000313" key="2">
    <source>
        <dbReference type="Proteomes" id="UP001228049"/>
    </source>
</evidence>
<feature type="non-terminal residue" evidence="1">
    <location>
        <position position="64"/>
    </location>
</feature>
<sequence length="64" mass="7054">SPAILSPSVPAWPLHQWVVLWGMAEAQGCCTYTHSHHKQSDCVTPLEDTVKIDDFGKVVKHAVT</sequence>
<proteinExistence type="predicted"/>
<dbReference type="Proteomes" id="UP001228049">
    <property type="component" value="Unassembled WGS sequence"/>
</dbReference>
<gene>
    <name evidence="1" type="ORF">KUDE01_029530</name>
</gene>
<keyword evidence="2" id="KW-1185">Reference proteome</keyword>
<keyword evidence="1" id="KW-0436">Ligase</keyword>
<reference evidence="1" key="1">
    <citation type="submission" date="2023-04" db="EMBL/GenBank/DDBJ databases">
        <title>Chromosome-level genome of Chaenocephalus aceratus.</title>
        <authorList>
            <person name="Park H."/>
        </authorList>
    </citation>
    <scope>NUCLEOTIDE SEQUENCE</scope>
    <source>
        <strain evidence="1">DE</strain>
        <tissue evidence="1">Muscle</tissue>
    </source>
</reference>
<name>A0AAD9BPW5_DISEL</name>
<protein>
    <submittedName>
        <fullName evidence="1">Methionine--tRNA ligase</fullName>
    </submittedName>
</protein>
<dbReference type="GO" id="GO:0016874">
    <property type="term" value="F:ligase activity"/>
    <property type="evidence" value="ECO:0007669"/>
    <property type="project" value="UniProtKB-KW"/>
</dbReference>
<feature type="non-terminal residue" evidence="1">
    <location>
        <position position="1"/>
    </location>
</feature>
<organism evidence="1 2">
    <name type="scientific">Dissostichus eleginoides</name>
    <name type="common">Patagonian toothfish</name>
    <name type="synonym">Dissostichus amissus</name>
    <dbReference type="NCBI Taxonomy" id="100907"/>
    <lineage>
        <taxon>Eukaryota</taxon>
        <taxon>Metazoa</taxon>
        <taxon>Chordata</taxon>
        <taxon>Craniata</taxon>
        <taxon>Vertebrata</taxon>
        <taxon>Euteleostomi</taxon>
        <taxon>Actinopterygii</taxon>
        <taxon>Neopterygii</taxon>
        <taxon>Teleostei</taxon>
        <taxon>Neoteleostei</taxon>
        <taxon>Acanthomorphata</taxon>
        <taxon>Eupercaria</taxon>
        <taxon>Perciformes</taxon>
        <taxon>Notothenioidei</taxon>
        <taxon>Nototheniidae</taxon>
        <taxon>Dissostichus</taxon>
    </lineage>
</organism>
<evidence type="ECO:0000313" key="1">
    <source>
        <dbReference type="EMBL" id="KAK1885809.1"/>
    </source>
</evidence>
<dbReference type="AlphaFoldDB" id="A0AAD9BPW5"/>